<dbReference type="PROSITE" id="PS50158">
    <property type="entry name" value="ZF_CCHC"/>
    <property type="match status" value="1"/>
</dbReference>
<dbReference type="GO" id="GO:0008270">
    <property type="term" value="F:zinc ion binding"/>
    <property type="evidence" value="ECO:0007669"/>
    <property type="project" value="UniProtKB-KW"/>
</dbReference>
<evidence type="ECO:0000313" key="13">
    <source>
        <dbReference type="Proteomes" id="UP000887116"/>
    </source>
</evidence>
<feature type="region of interest" description="Disordered" evidence="10">
    <location>
        <begin position="257"/>
        <end position="289"/>
    </location>
</feature>
<organism evidence="12 13">
    <name type="scientific">Trichonephila clavata</name>
    <name type="common">Joro spider</name>
    <name type="synonym">Nephila clavata</name>
    <dbReference type="NCBI Taxonomy" id="2740835"/>
    <lineage>
        <taxon>Eukaryota</taxon>
        <taxon>Metazoa</taxon>
        <taxon>Ecdysozoa</taxon>
        <taxon>Arthropoda</taxon>
        <taxon>Chelicerata</taxon>
        <taxon>Arachnida</taxon>
        <taxon>Araneae</taxon>
        <taxon>Araneomorphae</taxon>
        <taxon>Entelegynae</taxon>
        <taxon>Araneoidea</taxon>
        <taxon>Nephilidae</taxon>
        <taxon>Trichonephila</taxon>
    </lineage>
</organism>
<keyword evidence="6" id="KW-0539">Nucleus</keyword>
<evidence type="ECO:0000313" key="12">
    <source>
        <dbReference type="EMBL" id="GFR31858.1"/>
    </source>
</evidence>
<evidence type="ECO:0000256" key="5">
    <source>
        <dbReference type="ARBA" id="ARBA00022833"/>
    </source>
</evidence>
<dbReference type="GO" id="GO:0071036">
    <property type="term" value="P:nuclear polyadenylation-dependent snoRNA catabolic process"/>
    <property type="evidence" value="ECO:0007669"/>
    <property type="project" value="TreeGrafter"/>
</dbReference>
<keyword evidence="13" id="KW-1185">Reference proteome</keyword>
<dbReference type="PANTHER" id="PTHR46543:SF1">
    <property type="entry name" value="ZINC FINGER CCHC DOMAIN-CONTAINING PROTEIN 7"/>
    <property type="match status" value="1"/>
</dbReference>
<dbReference type="Proteomes" id="UP000887116">
    <property type="component" value="Unassembled WGS sequence"/>
</dbReference>
<evidence type="ECO:0000256" key="3">
    <source>
        <dbReference type="ARBA" id="ARBA00022737"/>
    </source>
</evidence>
<dbReference type="OrthoDB" id="7608935at2759"/>
<dbReference type="InterPro" id="IPR001878">
    <property type="entry name" value="Znf_CCHC"/>
</dbReference>
<dbReference type="PANTHER" id="PTHR46543">
    <property type="entry name" value="ZINC FINGER CCHC DOMAIN-CONTAINING PROTEIN 7"/>
    <property type="match status" value="1"/>
</dbReference>
<dbReference type="GO" id="GO:0031499">
    <property type="term" value="C:TRAMP complex"/>
    <property type="evidence" value="ECO:0007669"/>
    <property type="project" value="TreeGrafter"/>
</dbReference>
<name>A0A8X6HY32_TRICU</name>
<comment type="caution">
    <text evidence="12">The sequence shown here is derived from an EMBL/GenBank/DDBJ whole genome shotgun (WGS) entry which is preliminary data.</text>
</comment>
<gene>
    <name evidence="12" type="primary">zcchc7</name>
    <name evidence="12" type="ORF">TNCT_631261</name>
</gene>
<dbReference type="InterPro" id="IPR036875">
    <property type="entry name" value="Znf_CCHC_sf"/>
</dbReference>
<keyword evidence="2" id="KW-0479">Metal-binding</keyword>
<proteinExistence type="predicted"/>
<dbReference type="SUPFAM" id="SSF57756">
    <property type="entry name" value="Retrovirus zinc finger-like domains"/>
    <property type="match status" value="2"/>
</dbReference>
<keyword evidence="4 9" id="KW-0863">Zinc-finger</keyword>
<dbReference type="Gene3D" id="4.10.60.10">
    <property type="entry name" value="Zinc finger, CCHC-type"/>
    <property type="match status" value="1"/>
</dbReference>
<evidence type="ECO:0000256" key="7">
    <source>
        <dbReference type="ARBA" id="ARBA00041190"/>
    </source>
</evidence>
<dbReference type="EMBL" id="BMAO01019645">
    <property type="protein sequence ID" value="GFR31858.1"/>
    <property type="molecule type" value="Genomic_DNA"/>
</dbReference>
<feature type="domain" description="CCHC-type" evidence="11">
    <location>
        <begin position="66"/>
        <end position="81"/>
    </location>
</feature>
<dbReference type="AlphaFoldDB" id="A0A8X6HY32"/>
<evidence type="ECO:0000256" key="2">
    <source>
        <dbReference type="ARBA" id="ARBA00022723"/>
    </source>
</evidence>
<dbReference type="GO" id="GO:0071037">
    <property type="term" value="P:nuclear polyadenylation-dependent snRNA catabolic process"/>
    <property type="evidence" value="ECO:0007669"/>
    <property type="project" value="TreeGrafter"/>
</dbReference>
<feature type="compositionally biased region" description="Polar residues" evidence="10">
    <location>
        <begin position="167"/>
        <end position="180"/>
    </location>
</feature>
<dbReference type="GO" id="GO:0071039">
    <property type="term" value="P:nuclear polyadenylation-dependent CUT catabolic process"/>
    <property type="evidence" value="ECO:0007669"/>
    <property type="project" value="TreeGrafter"/>
</dbReference>
<feature type="compositionally biased region" description="Basic residues" evidence="10">
    <location>
        <begin position="257"/>
        <end position="272"/>
    </location>
</feature>
<evidence type="ECO:0000256" key="6">
    <source>
        <dbReference type="ARBA" id="ARBA00023242"/>
    </source>
</evidence>
<dbReference type="GO" id="GO:0071035">
    <property type="term" value="P:nuclear polyadenylation-dependent rRNA catabolic process"/>
    <property type="evidence" value="ECO:0007669"/>
    <property type="project" value="TreeGrafter"/>
</dbReference>
<dbReference type="SMART" id="SM00343">
    <property type="entry name" value="ZnF_C2HC"/>
    <property type="match status" value="3"/>
</dbReference>
<protein>
    <recommendedName>
        <fullName evidence="7">Zinc finger CCHC domain-containing protein 7</fullName>
    </recommendedName>
    <alternativeName>
        <fullName evidence="8">TRAMP-like complex RNA-binding factor ZCCHC7</fullName>
    </alternativeName>
</protein>
<sequence>MCSRCTQKGHDYRRCASYAVETCLLCNMSGHSAKFCPDLWRRYHLTTSLGRIIKGKQRTSNSSIFCYNCGFEGHYGAECQRPRIDSWCLPTWTSVLSYDTPIGNTRNKVEDGRKKRVKYYSKEKTRDKNINFPSKRKKQPIFAQDPSSQHKIKKEVKPKVSPKESFTSKVSPKESFTNKVSPKEKNKVGKEVYFPRTPKTTASTSADMAVCNGNIAGFLGTLSRKQLNKLKRRPNNGTPKDKISDYLRTLTGRQLNKIRRQPKEKKFKAKQKEHREGLQQRLGLRITES</sequence>
<reference evidence="12" key="1">
    <citation type="submission" date="2020-07" db="EMBL/GenBank/DDBJ databases">
        <title>Multicomponent nature underlies the extraordinary mechanical properties of spider dragline silk.</title>
        <authorList>
            <person name="Kono N."/>
            <person name="Nakamura H."/>
            <person name="Mori M."/>
            <person name="Yoshida Y."/>
            <person name="Ohtoshi R."/>
            <person name="Malay A.D."/>
            <person name="Moran D.A.P."/>
            <person name="Tomita M."/>
            <person name="Numata K."/>
            <person name="Arakawa K."/>
        </authorList>
    </citation>
    <scope>NUCLEOTIDE SEQUENCE</scope>
</reference>
<dbReference type="InterPro" id="IPR051644">
    <property type="entry name" value="TRAMP_AT-DNA-binding"/>
</dbReference>
<evidence type="ECO:0000256" key="9">
    <source>
        <dbReference type="PROSITE-ProRule" id="PRU00047"/>
    </source>
</evidence>
<evidence type="ECO:0000256" key="4">
    <source>
        <dbReference type="ARBA" id="ARBA00022771"/>
    </source>
</evidence>
<dbReference type="GO" id="GO:0003723">
    <property type="term" value="F:RNA binding"/>
    <property type="evidence" value="ECO:0007669"/>
    <property type="project" value="TreeGrafter"/>
</dbReference>
<dbReference type="GO" id="GO:0071038">
    <property type="term" value="P:TRAMP-dependent tRNA surveillance pathway"/>
    <property type="evidence" value="ECO:0007669"/>
    <property type="project" value="TreeGrafter"/>
</dbReference>
<evidence type="ECO:0000256" key="1">
    <source>
        <dbReference type="ARBA" id="ARBA00004123"/>
    </source>
</evidence>
<keyword evidence="3" id="KW-0677">Repeat</keyword>
<accession>A0A8X6HY32</accession>
<keyword evidence="5" id="KW-0862">Zinc</keyword>
<comment type="subcellular location">
    <subcellularLocation>
        <location evidence="1">Nucleus</location>
    </subcellularLocation>
</comment>
<evidence type="ECO:0000256" key="8">
    <source>
        <dbReference type="ARBA" id="ARBA00043023"/>
    </source>
</evidence>
<feature type="region of interest" description="Disordered" evidence="10">
    <location>
        <begin position="133"/>
        <end position="183"/>
    </location>
</feature>
<dbReference type="GO" id="GO:0071031">
    <property type="term" value="P:nuclear mRNA surveillance of mRNA 3'-end processing"/>
    <property type="evidence" value="ECO:0007669"/>
    <property type="project" value="TreeGrafter"/>
</dbReference>
<evidence type="ECO:0000256" key="10">
    <source>
        <dbReference type="SAM" id="MobiDB-lite"/>
    </source>
</evidence>
<evidence type="ECO:0000259" key="11">
    <source>
        <dbReference type="PROSITE" id="PS50158"/>
    </source>
</evidence>